<dbReference type="SUPFAM" id="SSF56529">
    <property type="entry name" value="FAH"/>
    <property type="match status" value="1"/>
</dbReference>
<comment type="similarity">
    <text evidence="1">Belongs to the FAH family.</text>
</comment>
<dbReference type="AlphaFoldDB" id="A0A975G8V7"/>
<dbReference type="KEGG" id="lamb:KBB96_01010"/>
<keyword evidence="2" id="KW-0479">Metal-binding</keyword>
<organism evidence="4 5">
    <name type="scientific">Luteolibacter ambystomatis</name>
    <dbReference type="NCBI Taxonomy" id="2824561"/>
    <lineage>
        <taxon>Bacteria</taxon>
        <taxon>Pseudomonadati</taxon>
        <taxon>Verrucomicrobiota</taxon>
        <taxon>Verrucomicrobiia</taxon>
        <taxon>Verrucomicrobiales</taxon>
        <taxon>Verrucomicrobiaceae</taxon>
        <taxon>Luteolibacter</taxon>
    </lineage>
</organism>
<feature type="domain" description="Fumarylacetoacetase-like C-terminal" evidence="3">
    <location>
        <begin position="75"/>
        <end position="281"/>
    </location>
</feature>
<protein>
    <submittedName>
        <fullName evidence="4">Fumarylacetoacetate hydrolase family protein</fullName>
    </submittedName>
</protein>
<dbReference type="GO" id="GO:0046872">
    <property type="term" value="F:metal ion binding"/>
    <property type="evidence" value="ECO:0007669"/>
    <property type="project" value="UniProtKB-KW"/>
</dbReference>
<dbReference type="PANTHER" id="PTHR11820">
    <property type="entry name" value="ACYLPYRUVASE"/>
    <property type="match status" value="1"/>
</dbReference>
<dbReference type="PANTHER" id="PTHR11820:SF8">
    <property type="entry name" value="BLL6360 PROTEIN"/>
    <property type="match status" value="1"/>
</dbReference>
<gene>
    <name evidence="4" type="ORF">KBB96_01010</name>
</gene>
<dbReference type="Pfam" id="PF01557">
    <property type="entry name" value="FAA_hydrolase"/>
    <property type="match status" value="1"/>
</dbReference>
<accession>A0A975G8V7</accession>
<proteinExistence type="inferred from homology"/>
<evidence type="ECO:0000259" key="3">
    <source>
        <dbReference type="Pfam" id="PF01557"/>
    </source>
</evidence>
<evidence type="ECO:0000313" key="5">
    <source>
        <dbReference type="Proteomes" id="UP000676169"/>
    </source>
</evidence>
<dbReference type="EMBL" id="CP073100">
    <property type="protein sequence ID" value="QUE51492.1"/>
    <property type="molecule type" value="Genomic_DNA"/>
</dbReference>
<evidence type="ECO:0000313" key="4">
    <source>
        <dbReference type="EMBL" id="QUE51492.1"/>
    </source>
</evidence>
<dbReference type="RefSeq" id="WP_211631631.1">
    <property type="nucleotide sequence ID" value="NZ_CP073100.1"/>
</dbReference>
<reference evidence="4" key="1">
    <citation type="submission" date="2021-04" db="EMBL/GenBank/DDBJ databases">
        <title>Luteolibacter sp. 32A isolated from the skin of an Anderson's salamander (Ambystoma andersonii).</title>
        <authorList>
            <person name="Spergser J."/>
            <person name="Busse H.-J."/>
        </authorList>
    </citation>
    <scope>NUCLEOTIDE SEQUENCE</scope>
    <source>
        <strain evidence="4">32A</strain>
    </source>
</reference>
<evidence type="ECO:0000256" key="1">
    <source>
        <dbReference type="ARBA" id="ARBA00010211"/>
    </source>
</evidence>
<dbReference type="InterPro" id="IPR036663">
    <property type="entry name" value="Fumarylacetoacetase_C_sf"/>
</dbReference>
<dbReference type="GO" id="GO:0016787">
    <property type="term" value="F:hydrolase activity"/>
    <property type="evidence" value="ECO:0007669"/>
    <property type="project" value="UniProtKB-KW"/>
</dbReference>
<sequence>MRLIRFGEPGREEPGVLLPDGRRVDASGEFNDYDEGFFALGGLESLAEWVKDGCPGGVEVPPEVRLGPPINRPSKIVCVGKNYLDHAKEFGEGIPTEPILFMKATTCWAGPNDDVVRPHGSEKLDYEVELAVVIGNTASYVDEIAALDCIAGYSVFCDYSERAFQKEMGGQWMKGKSADTFGPMGPCLVTPDEVADPHGLRLWCKVNTEIRQNGWTGDMMFRVPFLISYISRFMTLLPGDVIATGTPSGVAMGMEIPRYLVPGDAVECGIEGLGELKQRVVALA</sequence>
<dbReference type="GO" id="GO:0016853">
    <property type="term" value="F:isomerase activity"/>
    <property type="evidence" value="ECO:0007669"/>
    <property type="project" value="UniProtKB-ARBA"/>
</dbReference>
<dbReference type="Gene3D" id="3.90.850.10">
    <property type="entry name" value="Fumarylacetoacetase-like, C-terminal domain"/>
    <property type="match status" value="1"/>
</dbReference>
<dbReference type="FunFam" id="3.90.850.10:FF:000002">
    <property type="entry name" value="2-hydroxyhepta-2,4-diene-1,7-dioate isomerase"/>
    <property type="match status" value="1"/>
</dbReference>
<dbReference type="Proteomes" id="UP000676169">
    <property type="component" value="Chromosome"/>
</dbReference>
<keyword evidence="4" id="KW-0378">Hydrolase</keyword>
<dbReference type="GO" id="GO:0019752">
    <property type="term" value="P:carboxylic acid metabolic process"/>
    <property type="evidence" value="ECO:0007669"/>
    <property type="project" value="UniProtKB-ARBA"/>
</dbReference>
<name>A0A975G8V7_9BACT</name>
<keyword evidence="5" id="KW-1185">Reference proteome</keyword>
<evidence type="ECO:0000256" key="2">
    <source>
        <dbReference type="ARBA" id="ARBA00022723"/>
    </source>
</evidence>
<dbReference type="InterPro" id="IPR011234">
    <property type="entry name" value="Fumarylacetoacetase-like_C"/>
</dbReference>